<dbReference type="AlphaFoldDB" id="A0AAX4KC18"/>
<keyword evidence="3" id="KW-1185">Reference proteome</keyword>
<dbReference type="RefSeq" id="XP_066081928.1">
    <property type="nucleotide sequence ID" value="XM_066225831.1"/>
</dbReference>
<dbReference type="GeneID" id="91100824"/>
<dbReference type="KEGG" id="ker:91100824"/>
<evidence type="ECO:0000256" key="1">
    <source>
        <dbReference type="SAM" id="MobiDB-lite"/>
    </source>
</evidence>
<gene>
    <name evidence="2" type="ORF">V865_002020</name>
</gene>
<dbReference type="EMBL" id="CP144089">
    <property type="protein sequence ID" value="WWD03961.1"/>
    <property type="molecule type" value="Genomic_DNA"/>
</dbReference>
<protein>
    <submittedName>
        <fullName evidence="2">Uncharacterized protein</fullName>
    </submittedName>
</protein>
<evidence type="ECO:0000313" key="3">
    <source>
        <dbReference type="Proteomes" id="UP001358614"/>
    </source>
</evidence>
<sequence>MSIQDVQLWESEEESLELESQQPLISPSTQTRPSSTQGDEPVLNKSITWPSGQADDFQKLGPDTLPVPDPNHREEEGDDGIEFLSQSRRSLTLGGPIVGSQTKAEPSVLDEIASYNNLPKFPSAYTTYQSGEGPQINPSQKAELDTLASAICQNYFFLRNISGSTISDLSTEEQFALGINKSIAVDNLPQDDDTKRWTAFWESQKSALEG</sequence>
<evidence type="ECO:0000313" key="2">
    <source>
        <dbReference type="EMBL" id="WWD03961.1"/>
    </source>
</evidence>
<name>A0AAX4KC18_9TREE</name>
<proteinExistence type="predicted"/>
<feature type="compositionally biased region" description="Low complexity" evidence="1">
    <location>
        <begin position="18"/>
        <end position="37"/>
    </location>
</feature>
<organism evidence="2 3">
    <name type="scientific">Kwoniella europaea PYCC6329</name>
    <dbReference type="NCBI Taxonomy" id="1423913"/>
    <lineage>
        <taxon>Eukaryota</taxon>
        <taxon>Fungi</taxon>
        <taxon>Dikarya</taxon>
        <taxon>Basidiomycota</taxon>
        <taxon>Agaricomycotina</taxon>
        <taxon>Tremellomycetes</taxon>
        <taxon>Tremellales</taxon>
        <taxon>Cryptococcaceae</taxon>
        <taxon>Kwoniella</taxon>
    </lineage>
</organism>
<reference evidence="2 3" key="1">
    <citation type="submission" date="2024-01" db="EMBL/GenBank/DDBJ databases">
        <title>Comparative genomics of Cryptococcus and Kwoniella reveals pathogenesis evolution and contrasting modes of karyotype evolution via chromosome fusion or intercentromeric recombination.</title>
        <authorList>
            <person name="Coelho M.A."/>
            <person name="David-Palma M."/>
            <person name="Shea T."/>
            <person name="Bowers K."/>
            <person name="McGinley-Smith S."/>
            <person name="Mohammad A.W."/>
            <person name="Gnirke A."/>
            <person name="Yurkov A.M."/>
            <person name="Nowrousian M."/>
            <person name="Sun S."/>
            <person name="Cuomo C.A."/>
            <person name="Heitman J."/>
        </authorList>
    </citation>
    <scope>NUCLEOTIDE SEQUENCE [LARGE SCALE GENOMIC DNA]</scope>
    <source>
        <strain evidence="2 3">PYCC6329</strain>
    </source>
</reference>
<accession>A0AAX4KC18</accession>
<dbReference type="Proteomes" id="UP001358614">
    <property type="component" value="Chromosome 1"/>
</dbReference>
<feature type="region of interest" description="Disordered" evidence="1">
    <location>
        <begin position="1"/>
        <end position="77"/>
    </location>
</feature>